<organism evidence="2 3">
    <name type="scientific">Albimonas pacifica</name>
    <dbReference type="NCBI Taxonomy" id="1114924"/>
    <lineage>
        <taxon>Bacteria</taxon>
        <taxon>Pseudomonadati</taxon>
        <taxon>Pseudomonadota</taxon>
        <taxon>Alphaproteobacteria</taxon>
        <taxon>Rhodobacterales</taxon>
        <taxon>Paracoccaceae</taxon>
        <taxon>Albimonas</taxon>
    </lineage>
</organism>
<evidence type="ECO:0000256" key="1">
    <source>
        <dbReference type="SAM" id="Phobius"/>
    </source>
</evidence>
<feature type="transmembrane region" description="Helical" evidence="1">
    <location>
        <begin position="142"/>
        <end position="168"/>
    </location>
</feature>
<evidence type="ECO:0000313" key="3">
    <source>
        <dbReference type="Proteomes" id="UP000199377"/>
    </source>
</evidence>
<feature type="transmembrane region" description="Helical" evidence="1">
    <location>
        <begin position="85"/>
        <end position="103"/>
    </location>
</feature>
<dbReference type="Proteomes" id="UP000199377">
    <property type="component" value="Unassembled WGS sequence"/>
</dbReference>
<dbReference type="STRING" id="1114924.SAMN05216258_10522"/>
<proteinExistence type="predicted"/>
<keyword evidence="1" id="KW-0472">Membrane</keyword>
<sequence length="176" mass="17664">MTAADSPAASEAAVADPLAPAALAADPARAALSVLGAGAAATIAFDLYGQAISPLLGGAALAPVPLARQTLQTVFGWDSAGGAHLLHYLAGLVAYPLGWLMIARPLARRAGLPELAAAALWGVALWIFAIGIMASWVNGNPFFLGFAGIAWVALAGHVLFALVCAWALRRTAGAGG</sequence>
<protein>
    <submittedName>
        <fullName evidence="2">Uncharacterized protein</fullName>
    </submittedName>
</protein>
<dbReference type="EMBL" id="FOQH01000005">
    <property type="protein sequence ID" value="SFI19758.1"/>
    <property type="molecule type" value="Genomic_DNA"/>
</dbReference>
<gene>
    <name evidence="2" type="ORF">SAMN05216258_10522</name>
</gene>
<reference evidence="2 3" key="1">
    <citation type="submission" date="2016-10" db="EMBL/GenBank/DDBJ databases">
        <authorList>
            <person name="de Groot N.N."/>
        </authorList>
    </citation>
    <scope>NUCLEOTIDE SEQUENCE [LARGE SCALE GENOMIC DNA]</scope>
    <source>
        <strain evidence="2 3">CGMCC 1.11030</strain>
    </source>
</reference>
<accession>A0A1I3G8D0</accession>
<keyword evidence="1" id="KW-0812">Transmembrane</keyword>
<feature type="transmembrane region" description="Helical" evidence="1">
    <location>
        <begin position="115"/>
        <end position="136"/>
    </location>
</feature>
<keyword evidence="3" id="KW-1185">Reference proteome</keyword>
<name>A0A1I3G8D0_9RHOB</name>
<evidence type="ECO:0000313" key="2">
    <source>
        <dbReference type="EMBL" id="SFI19758.1"/>
    </source>
</evidence>
<keyword evidence="1" id="KW-1133">Transmembrane helix</keyword>
<dbReference type="RefSeq" id="WP_245779129.1">
    <property type="nucleotide sequence ID" value="NZ_FOQH01000005.1"/>
</dbReference>
<dbReference type="AlphaFoldDB" id="A0A1I3G8D0"/>